<sequence>MATAVSLSPNSFDAVLLLLINGGQPAHFDQKSCSVIDVRPFSFSPDLVGSLLCFANPFARCAFSS</sequence>
<dbReference type="EMBL" id="MVHG01000059">
    <property type="protein sequence ID" value="ORA10958.1"/>
    <property type="molecule type" value="Genomic_DNA"/>
</dbReference>
<protein>
    <submittedName>
        <fullName evidence="1">Uncharacterized protein</fullName>
    </submittedName>
</protein>
<organism evidence="1 2">
    <name type="scientific">Mycobacterium arosiense ATCC BAA-1401 = DSM 45069</name>
    <dbReference type="NCBI Taxonomy" id="1265311"/>
    <lineage>
        <taxon>Bacteria</taxon>
        <taxon>Bacillati</taxon>
        <taxon>Actinomycetota</taxon>
        <taxon>Actinomycetes</taxon>
        <taxon>Mycobacteriales</taxon>
        <taxon>Mycobacteriaceae</taxon>
        <taxon>Mycobacterium</taxon>
        <taxon>Mycobacterium avium complex (MAC)</taxon>
    </lineage>
</organism>
<accession>A0A1W9ZAU3</accession>
<dbReference type="AlphaFoldDB" id="A0A1W9ZAU3"/>
<keyword evidence="2" id="KW-1185">Reference proteome</keyword>
<reference evidence="1 2" key="1">
    <citation type="submission" date="2016-12" db="EMBL/GenBank/DDBJ databases">
        <title>The new phylogeny of genus Mycobacterium.</title>
        <authorList>
            <person name="Tortoli E."/>
            <person name="Trovato A."/>
            <person name="Cirillo D.M."/>
        </authorList>
    </citation>
    <scope>NUCLEOTIDE SEQUENCE [LARGE SCALE GENOMIC DNA]</scope>
    <source>
        <strain evidence="1 2">DSM 45069</strain>
    </source>
</reference>
<gene>
    <name evidence="1" type="ORF">BST14_19560</name>
</gene>
<evidence type="ECO:0000313" key="1">
    <source>
        <dbReference type="EMBL" id="ORA10958.1"/>
    </source>
</evidence>
<evidence type="ECO:0000313" key="2">
    <source>
        <dbReference type="Proteomes" id="UP000192707"/>
    </source>
</evidence>
<proteinExistence type="predicted"/>
<comment type="caution">
    <text evidence="1">The sequence shown here is derived from an EMBL/GenBank/DDBJ whole genome shotgun (WGS) entry which is preliminary data.</text>
</comment>
<dbReference type="Proteomes" id="UP000192707">
    <property type="component" value="Unassembled WGS sequence"/>
</dbReference>
<name>A0A1W9ZAU3_MYCAI</name>